<feature type="modified residue" description="4-aspartylphosphate" evidence="2">
    <location>
        <position position="139"/>
    </location>
</feature>
<feature type="domain" description="Response regulatory" evidence="3">
    <location>
        <begin position="88"/>
        <end position="206"/>
    </location>
</feature>
<evidence type="ECO:0000256" key="2">
    <source>
        <dbReference type="PROSITE-ProRule" id="PRU00169"/>
    </source>
</evidence>
<dbReference type="InterPro" id="IPR010093">
    <property type="entry name" value="SinI_DNA-bd"/>
</dbReference>
<dbReference type="AlphaFoldDB" id="A0A1Y6D1J0"/>
<dbReference type="Gene3D" id="1.10.1660.10">
    <property type="match status" value="1"/>
</dbReference>
<dbReference type="GO" id="GO:0000160">
    <property type="term" value="P:phosphorelay signal transduction system"/>
    <property type="evidence" value="ECO:0007669"/>
    <property type="project" value="InterPro"/>
</dbReference>
<dbReference type="Pfam" id="PF12728">
    <property type="entry name" value="HTH_17"/>
    <property type="match status" value="1"/>
</dbReference>
<dbReference type="Gene3D" id="3.40.50.2300">
    <property type="match status" value="1"/>
</dbReference>
<reference evidence="4 5" key="1">
    <citation type="submission" date="2016-12" db="EMBL/GenBank/DDBJ databases">
        <authorList>
            <person name="Song W.-J."/>
            <person name="Kurnit D.M."/>
        </authorList>
    </citation>
    <scope>NUCLEOTIDE SEQUENCE [LARGE SCALE GENOMIC DNA]</scope>
    <source>
        <strain evidence="4 5">175</strain>
    </source>
</reference>
<dbReference type="Pfam" id="PF00072">
    <property type="entry name" value="Response_reg"/>
    <property type="match status" value="1"/>
</dbReference>
<evidence type="ECO:0000313" key="5">
    <source>
        <dbReference type="Proteomes" id="UP000192923"/>
    </source>
</evidence>
<dbReference type="SMART" id="SM00448">
    <property type="entry name" value="REC"/>
    <property type="match status" value="1"/>
</dbReference>
<dbReference type="RefSeq" id="WP_085215341.1">
    <property type="nucleotide sequence ID" value="NZ_FXAM01000001.1"/>
</dbReference>
<evidence type="ECO:0000259" key="3">
    <source>
        <dbReference type="PROSITE" id="PS50110"/>
    </source>
</evidence>
<dbReference type="STRING" id="1760988.SAMN02949497_3856"/>
<dbReference type="InterPro" id="IPR041657">
    <property type="entry name" value="HTH_17"/>
</dbReference>
<name>A0A1Y6D1J0_9GAMM</name>
<dbReference type="CDD" id="cd00156">
    <property type="entry name" value="REC"/>
    <property type="match status" value="1"/>
</dbReference>
<protein>
    <submittedName>
        <fullName evidence="4">DNA binding domain-containing protein, excisionase family</fullName>
    </submittedName>
</protein>
<sequence>MRTPSPKPPRAKVAKTFCTTTEAADRLGVSVRTAQLWAENGLLRAWKTEGGHRRITLESLERLLASEEFRNLDRGEPSQKSERKPRLRVLVVEDEPNLLMLYQMRLRKWRMAPDTVFAKNGFEALVRIGLEQPHLLITDLLMPSMDGFEMLRKLRALPELADMEVVVVTGLSVGEVEERGGLPDDILVLGKPIPFDQIENIATNLAIRRDLQVD</sequence>
<organism evidence="4 5">
    <name type="scientific">Methylomagnum ishizawai</name>
    <dbReference type="NCBI Taxonomy" id="1760988"/>
    <lineage>
        <taxon>Bacteria</taxon>
        <taxon>Pseudomonadati</taxon>
        <taxon>Pseudomonadota</taxon>
        <taxon>Gammaproteobacteria</taxon>
        <taxon>Methylococcales</taxon>
        <taxon>Methylococcaceae</taxon>
        <taxon>Methylomagnum</taxon>
    </lineage>
</organism>
<dbReference type="EMBL" id="FXAM01000001">
    <property type="protein sequence ID" value="SMF96456.1"/>
    <property type="molecule type" value="Genomic_DNA"/>
</dbReference>
<dbReference type="NCBIfam" id="TIGR01764">
    <property type="entry name" value="excise"/>
    <property type="match status" value="1"/>
</dbReference>
<dbReference type="SUPFAM" id="SSF46955">
    <property type="entry name" value="Putative DNA-binding domain"/>
    <property type="match status" value="1"/>
</dbReference>
<dbReference type="InterPro" id="IPR001789">
    <property type="entry name" value="Sig_transdc_resp-reg_receiver"/>
</dbReference>
<dbReference type="SUPFAM" id="SSF52172">
    <property type="entry name" value="CheY-like"/>
    <property type="match status" value="1"/>
</dbReference>
<accession>A0A1Y6D1J0</accession>
<dbReference type="InterPro" id="IPR009061">
    <property type="entry name" value="DNA-bd_dom_put_sf"/>
</dbReference>
<keyword evidence="1 2" id="KW-0597">Phosphoprotein</keyword>
<gene>
    <name evidence="4" type="ORF">SAMN02949497_3856</name>
</gene>
<keyword evidence="5" id="KW-1185">Reference proteome</keyword>
<dbReference type="CDD" id="cd04762">
    <property type="entry name" value="HTH_MerR-trunc"/>
    <property type="match status" value="1"/>
</dbReference>
<evidence type="ECO:0000256" key="1">
    <source>
        <dbReference type="ARBA" id="ARBA00022553"/>
    </source>
</evidence>
<dbReference type="GO" id="GO:0003677">
    <property type="term" value="F:DNA binding"/>
    <property type="evidence" value="ECO:0007669"/>
    <property type="project" value="InterPro"/>
</dbReference>
<dbReference type="PANTHER" id="PTHR44591">
    <property type="entry name" value="STRESS RESPONSE REGULATOR PROTEIN 1"/>
    <property type="match status" value="1"/>
</dbReference>
<dbReference type="PANTHER" id="PTHR44591:SF23">
    <property type="entry name" value="CHEY SUBFAMILY"/>
    <property type="match status" value="1"/>
</dbReference>
<evidence type="ECO:0000313" key="4">
    <source>
        <dbReference type="EMBL" id="SMF96456.1"/>
    </source>
</evidence>
<proteinExistence type="predicted"/>
<dbReference type="InterPro" id="IPR011006">
    <property type="entry name" value="CheY-like_superfamily"/>
</dbReference>
<dbReference type="PROSITE" id="PS50110">
    <property type="entry name" value="RESPONSE_REGULATORY"/>
    <property type="match status" value="1"/>
</dbReference>
<dbReference type="Proteomes" id="UP000192923">
    <property type="component" value="Unassembled WGS sequence"/>
</dbReference>
<dbReference type="InterPro" id="IPR050595">
    <property type="entry name" value="Bact_response_regulator"/>
</dbReference>